<dbReference type="Pfam" id="PF10247">
    <property type="entry name" value="Romo1"/>
    <property type="match status" value="1"/>
</dbReference>
<dbReference type="GO" id="GO:0045039">
    <property type="term" value="P:protein insertion into mitochondrial inner membrane"/>
    <property type="evidence" value="ECO:0007669"/>
    <property type="project" value="TreeGrafter"/>
</dbReference>
<evidence type="ECO:0000256" key="6">
    <source>
        <dbReference type="SAM" id="Phobius"/>
    </source>
</evidence>
<dbReference type="OrthoDB" id="5409308at2759"/>
<dbReference type="InterPro" id="IPR018450">
    <property type="entry name" value="Romo1/Mgr2"/>
</dbReference>
<comment type="caution">
    <text evidence="7">The sequence shown here is derived from an EMBL/GenBank/DDBJ whole genome shotgun (WGS) entry which is preliminary data.</text>
</comment>
<evidence type="ECO:0000313" key="7">
    <source>
        <dbReference type="EMBL" id="ESX00831.1"/>
    </source>
</evidence>
<organism evidence="7 8">
    <name type="scientific">Ogataea parapolymorpha (strain ATCC 26012 / BCRC 20466 / JCM 22074 / NRRL Y-7560 / DL-1)</name>
    <name type="common">Yeast</name>
    <name type="synonym">Hansenula polymorpha</name>
    <dbReference type="NCBI Taxonomy" id="871575"/>
    <lineage>
        <taxon>Eukaryota</taxon>
        <taxon>Fungi</taxon>
        <taxon>Dikarya</taxon>
        <taxon>Ascomycota</taxon>
        <taxon>Saccharomycotina</taxon>
        <taxon>Pichiomycetes</taxon>
        <taxon>Pichiales</taxon>
        <taxon>Pichiaceae</taxon>
        <taxon>Ogataea</taxon>
    </lineage>
</organism>
<keyword evidence="5 6" id="KW-0472">Membrane</keyword>
<accession>W1QGR3</accession>
<dbReference type="EMBL" id="AEOI02000005">
    <property type="protein sequence ID" value="ESX00831.1"/>
    <property type="molecule type" value="Genomic_DNA"/>
</dbReference>
<dbReference type="GO" id="GO:0005744">
    <property type="term" value="C:TIM23 mitochondrial import inner membrane translocase complex"/>
    <property type="evidence" value="ECO:0007669"/>
    <property type="project" value="TreeGrafter"/>
</dbReference>
<comment type="subcellular location">
    <subcellularLocation>
        <location evidence="1">Membrane</location>
    </subcellularLocation>
</comment>
<feature type="transmembrane region" description="Helical" evidence="6">
    <location>
        <begin position="24"/>
        <end position="44"/>
    </location>
</feature>
<keyword evidence="3 6" id="KW-0812">Transmembrane</keyword>
<gene>
    <name evidence="7" type="ORF">HPODL_00246</name>
</gene>
<dbReference type="STRING" id="871575.W1QGR3"/>
<proteinExistence type="inferred from homology"/>
<evidence type="ECO:0000256" key="5">
    <source>
        <dbReference type="ARBA" id="ARBA00023136"/>
    </source>
</evidence>
<comment type="similarity">
    <text evidence="2">Belongs to the MGR2 family.</text>
</comment>
<name>W1QGR3_OGAPD</name>
<dbReference type="GeneID" id="25769721"/>
<reference evidence="7 8" key="1">
    <citation type="journal article" date="2013" name="BMC Genomics">
        <title>Genome sequence and analysis of methylotrophic yeast Hansenula polymorpha DL1.</title>
        <authorList>
            <person name="Ravin N.V."/>
            <person name="Eldarov M.A."/>
            <person name="Kadnikov V.V."/>
            <person name="Beletsky A.V."/>
            <person name="Schneider J."/>
            <person name="Mardanova E.S."/>
            <person name="Smekalova E.M."/>
            <person name="Zvereva M.I."/>
            <person name="Dontsova O.A."/>
            <person name="Mardanov A.V."/>
            <person name="Skryabin K.G."/>
        </authorList>
    </citation>
    <scope>NUCLEOTIDE SEQUENCE [LARGE SCALE GENOMIC DNA]</scope>
    <source>
        <strain evidence="8">ATCC 26012 / BCRC 20466 / JCM 22074 / NRRL Y-7560 / DL-1</strain>
    </source>
</reference>
<feature type="transmembrane region" description="Helical" evidence="6">
    <location>
        <begin position="56"/>
        <end position="77"/>
    </location>
</feature>
<evidence type="ECO:0000313" key="8">
    <source>
        <dbReference type="Proteomes" id="UP000008673"/>
    </source>
</evidence>
<dbReference type="RefSeq" id="XP_013935665.1">
    <property type="nucleotide sequence ID" value="XM_014080190.1"/>
</dbReference>
<dbReference type="Proteomes" id="UP000008673">
    <property type="component" value="Unassembled WGS sequence"/>
</dbReference>
<dbReference type="OMA" id="PSNWEKF"/>
<protein>
    <submittedName>
        <fullName evidence="7">Membrane protein</fullName>
    </submittedName>
</protein>
<dbReference type="SMART" id="SM01378">
    <property type="entry name" value="Romo1"/>
    <property type="match status" value="1"/>
</dbReference>
<dbReference type="PANTHER" id="PTHR28525">
    <property type="entry name" value="REACTIVE OXYGEN SPECIES MODULATOR 1"/>
    <property type="match status" value="1"/>
</dbReference>
<evidence type="ECO:0000256" key="2">
    <source>
        <dbReference type="ARBA" id="ARBA00007839"/>
    </source>
</evidence>
<dbReference type="PANTHER" id="PTHR28525:SF1">
    <property type="entry name" value="REACTIVE OXYGEN SPECIES MODULATOR 1"/>
    <property type="match status" value="1"/>
</dbReference>
<dbReference type="HOGENOM" id="CLU_142435_0_0_1"/>
<dbReference type="eggNOG" id="KOG4096">
    <property type="taxonomic scope" value="Eukaryota"/>
</dbReference>
<dbReference type="AlphaFoldDB" id="W1QGR3"/>
<keyword evidence="8" id="KW-1185">Reference proteome</keyword>
<dbReference type="GO" id="GO:0030150">
    <property type="term" value="P:protein import into mitochondrial matrix"/>
    <property type="evidence" value="ECO:0007669"/>
    <property type="project" value="TreeGrafter"/>
</dbReference>
<keyword evidence="4 6" id="KW-1133">Transmembrane helix</keyword>
<dbReference type="KEGG" id="opa:HPODL_00246"/>
<evidence type="ECO:0000256" key="1">
    <source>
        <dbReference type="ARBA" id="ARBA00004370"/>
    </source>
</evidence>
<evidence type="ECO:0000256" key="4">
    <source>
        <dbReference type="ARBA" id="ARBA00022989"/>
    </source>
</evidence>
<sequence>MPPVQNIQYQQQQPSNFDKFKMGLMMGSTVGVVTGLMFGGMTILRHGAPNGVMNTLGQYILGSAATFGLFMSIGSVIRSESAYDVAVSRPGSLAELKAHMMARHRVIMEQNKNNSQ</sequence>
<evidence type="ECO:0000256" key="3">
    <source>
        <dbReference type="ARBA" id="ARBA00022692"/>
    </source>
</evidence>